<dbReference type="RefSeq" id="WP_028286118.1">
    <property type="nucleotide sequence ID" value="NZ_BMLF01000001.1"/>
</dbReference>
<proteinExistence type="predicted"/>
<reference evidence="3" key="2">
    <citation type="submission" date="2020-09" db="EMBL/GenBank/DDBJ databases">
        <authorList>
            <person name="Sun Q."/>
            <person name="Zhou Y."/>
        </authorList>
    </citation>
    <scope>NUCLEOTIDE SEQUENCE</scope>
    <source>
        <strain evidence="3">CGMCC 1.6293</strain>
    </source>
</reference>
<evidence type="ECO:0000313" key="4">
    <source>
        <dbReference type="Proteomes" id="UP000649829"/>
    </source>
</evidence>
<organism evidence="3 4">
    <name type="scientific">Pseudooceanicola nanhaiensis</name>
    <dbReference type="NCBI Taxonomy" id="375761"/>
    <lineage>
        <taxon>Bacteria</taxon>
        <taxon>Pseudomonadati</taxon>
        <taxon>Pseudomonadota</taxon>
        <taxon>Alphaproteobacteria</taxon>
        <taxon>Rhodobacterales</taxon>
        <taxon>Paracoccaceae</taxon>
        <taxon>Pseudooceanicola</taxon>
    </lineage>
</organism>
<dbReference type="Pfam" id="PF07486">
    <property type="entry name" value="Hydrolase_2"/>
    <property type="match status" value="1"/>
</dbReference>
<evidence type="ECO:0000256" key="1">
    <source>
        <dbReference type="SAM" id="SignalP"/>
    </source>
</evidence>
<evidence type="ECO:0000259" key="2">
    <source>
        <dbReference type="Pfam" id="PF07486"/>
    </source>
</evidence>
<gene>
    <name evidence="3" type="ORF">GCM10011534_12700</name>
</gene>
<sequence>MRIINAMLILCALTGIARAETPLDATLRQESKGLSALSEGTLDALLQTPIDNRLEMGTPIVEYSRQWLARQPRASGDDQWACLAEALYFEARGETVKGQFAVAEVILNRVESPAFPNSICGVIHQGTGKKYACQFTYTCDGVEEVIREPRAYQRVAKVAAAMLAGAPRALTDGATYYHTTHVKPRWANRFAKTASIGVHEFYRKHTQVTSN</sequence>
<protein>
    <submittedName>
        <fullName evidence="3">Cell wall hydrolase</fullName>
    </submittedName>
</protein>
<feature type="chain" id="PRO_5037363854" evidence="1">
    <location>
        <begin position="20"/>
        <end position="211"/>
    </location>
</feature>
<dbReference type="Proteomes" id="UP000649829">
    <property type="component" value="Unassembled WGS sequence"/>
</dbReference>
<dbReference type="Gene3D" id="1.10.10.2520">
    <property type="entry name" value="Cell wall hydrolase SleB, domain 1"/>
    <property type="match status" value="1"/>
</dbReference>
<dbReference type="GO" id="GO:0016787">
    <property type="term" value="F:hydrolase activity"/>
    <property type="evidence" value="ECO:0007669"/>
    <property type="project" value="UniProtKB-KW"/>
</dbReference>
<keyword evidence="3" id="KW-0378">Hydrolase</keyword>
<dbReference type="InterPro" id="IPR011105">
    <property type="entry name" value="Cell_wall_hydrolase_SleB"/>
</dbReference>
<keyword evidence="4" id="KW-1185">Reference proteome</keyword>
<reference evidence="3" key="1">
    <citation type="journal article" date="2014" name="Int. J. Syst. Evol. Microbiol.">
        <title>Complete genome sequence of Corynebacterium casei LMG S-19264T (=DSM 44701T), isolated from a smear-ripened cheese.</title>
        <authorList>
            <consortium name="US DOE Joint Genome Institute (JGI-PGF)"/>
            <person name="Walter F."/>
            <person name="Albersmeier A."/>
            <person name="Kalinowski J."/>
            <person name="Ruckert C."/>
        </authorList>
    </citation>
    <scope>NUCLEOTIDE SEQUENCE</scope>
    <source>
        <strain evidence="3">CGMCC 1.6293</strain>
    </source>
</reference>
<name>A0A917WC92_9RHOB</name>
<dbReference type="AlphaFoldDB" id="A0A917WC92"/>
<accession>A0A917WC92</accession>
<dbReference type="EMBL" id="BMLF01000001">
    <property type="protein sequence ID" value="GGL91989.1"/>
    <property type="molecule type" value="Genomic_DNA"/>
</dbReference>
<dbReference type="InterPro" id="IPR042047">
    <property type="entry name" value="SleB_dom1"/>
</dbReference>
<feature type="domain" description="Cell wall hydrolase SleB" evidence="2">
    <location>
        <begin position="93"/>
        <end position="202"/>
    </location>
</feature>
<feature type="signal peptide" evidence="1">
    <location>
        <begin position="1"/>
        <end position="19"/>
    </location>
</feature>
<keyword evidence="1" id="KW-0732">Signal</keyword>
<evidence type="ECO:0000313" key="3">
    <source>
        <dbReference type="EMBL" id="GGL91989.1"/>
    </source>
</evidence>
<comment type="caution">
    <text evidence="3">The sequence shown here is derived from an EMBL/GenBank/DDBJ whole genome shotgun (WGS) entry which is preliminary data.</text>
</comment>